<dbReference type="Proteomes" id="UP000299102">
    <property type="component" value="Unassembled WGS sequence"/>
</dbReference>
<keyword evidence="3" id="KW-1185">Reference proteome</keyword>
<dbReference type="EMBL" id="BGZK01000594">
    <property type="protein sequence ID" value="GBP52063.1"/>
    <property type="molecule type" value="Genomic_DNA"/>
</dbReference>
<evidence type="ECO:0000256" key="1">
    <source>
        <dbReference type="SAM" id="MobiDB-lite"/>
    </source>
</evidence>
<reference evidence="2 3" key="1">
    <citation type="journal article" date="2019" name="Commun. Biol.">
        <title>The bagworm genome reveals a unique fibroin gene that provides high tensile strength.</title>
        <authorList>
            <person name="Kono N."/>
            <person name="Nakamura H."/>
            <person name="Ohtoshi R."/>
            <person name="Tomita M."/>
            <person name="Numata K."/>
            <person name="Arakawa K."/>
        </authorList>
    </citation>
    <scope>NUCLEOTIDE SEQUENCE [LARGE SCALE GENOMIC DNA]</scope>
</reference>
<accession>A0A4C1WM15</accession>
<name>A0A4C1WM15_EUMVA</name>
<comment type="caution">
    <text evidence="2">The sequence shown here is derived from an EMBL/GenBank/DDBJ whole genome shotgun (WGS) entry which is preliminary data.</text>
</comment>
<dbReference type="AlphaFoldDB" id="A0A4C1WM15"/>
<evidence type="ECO:0000313" key="3">
    <source>
        <dbReference type="Proteomes" id="UP000299102"/>
    </source>
</evidence>
<protein>
    <submittedName>
        <fullName evidence="2">Uncharacterized protein</fullName>
    </submittedName>
</protein>
<organism evidence="2 3">
    <name type="scientific">Eumeta variegata</name>
    <name type="common">Bagworm moth</name>
    <name type="synonym">Eumeta japonica</name>
    <dbReference type="NCBI Taxonomy" id="151549"/>
    <lineage>
        <taxon>Eukaryota</taxon>
        <taxon>Metazoa</taxon>
        <taxon>Ecdysozoa</taxon>
        <taxon>Arthropoda</taxon>
        <taxon>Hexapoda</taxon>
        <taxon>Insecta</taxon>
        <taxon>Pterygota</taxon>
        <taxon>Neoptera</taxon>
        <taxon>Endopterygota</taxon>
        <taxon>Lepidoptera</taxon>
        <taxon>Glossata</taxon>
        <taxon>Ditrysia</taxon>
        <taxon>Tineoidea</taxon>
        <taxon>Psychidae</taxon>
        <taxon>Oiketicinae</taxon>
        <taxon>Eumeta</taxon>
    </lineage>
</organism>
<evidence type="ECO:0000313" key="2">
    <source>
        <dbReference type="EMBL" id="GBP52063.1"/>
    </source>
</evidence>
<proteinExistence type="predicted"/>
<sequence>MHLLKGELNTIRGIRVRSCGISDRYYKTLLKISTGNLKVGVRRGASASCRISRSAGATPLSGPASILWPLYDYGAGSGSDLEPAAMMASASQRLLSIADYDRPLDVLPEPPSTLLFDLSRTSCALKFATLSRVPVSSLTVKSTRVGALGLIKVASRPAAPRPPAVVKWIPGPDWGPGGGAEFRLEKDEVPPPTPADFGIN</sequence>
<gene>
    <name evidence="2" type="ORF">EVAR_97533_1</name>
</gene>
<feature type="region of interest" description="Disordered" evidence="1">
    <location>
        <begin position="177"/>
        <end position="200"/>
    </location>
</feature>